<dbReference type="InterPro" id="IPR004843">
    <property type="entry name" value="Calcineurin-like_PHP"/>
</dbReference>
<evidence type="ECO:0000313" key="3">
    <source>
        <dbReference type="EMBL" id="NKY02304.1"/>
    </source>
</evidence>
<comment type="caution">
    <text evidence="3">The sequence shown here is derived from an EMBL/GenBank/DDBJ whole genome shotgun (WGS) entry which is preliminary data.</text>
</comment>
<sequence>MTVLEIPDLCLVVMVGVSGSGKSTFVRRHFDTTEVLSSDALRAMVADDPTDQSATADAFAVLSDVAGRRLRRGLLTVVDATSLRPEDRRVLLDLAREADVFAVAIILDVPRGELTRRASVTGTDEGVLARQYNLLRNSRKVLRKEGFRYVHHLDGVAEIDAAQVVRTRLYHDKRDLRGPFDIIGDVHGCATELVDLLRALDWVVEVGDDGRVRGVPEHPQGRTAVFVGDLVDRGPDSPQVIAVVRAMVDAGRALCVRGNHEEKLVRLLRAGPGNGRGSGGAEIRARHGADLTLAQLAQTTDEFRTEATEFLDGLITQLVLDDGRLVVAHAGLAERYHGRTSGRVRSAALYGETTGETDRWGFPVRIDWARNYRGQAQVVYGHTPVPQAAWVNNTICIDTGCVFGGALTAVRYPEREVVSVPARTTYFDAGRPLGYGHSAADDRVRARLRLADVVGKRSIRTGYGPPVSIRAENAAAALEVMSRYSVDPRWLRYLPPTMSPIGSDRDDLLESPGAAFTFFREQGISRVMCEEKHMGSRAIMVLTADKDTALRCFGVRGGSGALYTRTGRPFFDGSDEHALLARARTAATGLFDRLDATWLILDAELLPWNIKGESLVRDEFAEVSAAGRAESEVLQSELAHAQARGLALDADLDALVRRRADLGAFTDAYAGHVHPGAGIDDVRIAPFEVLACGGGSAGEITLESRSPAWHLDAAATLADADDGVFTRTRHRVVDVDDRRSCAAAEQWWADLTSTGGEGMVVKPFANAVRDAAGRLPPAGVKVRGREYLRIVYGPSYLDDLARLRSRDLRHKRSMAGREYRLGREALARHAAGAPLWQVHECVFGVLALESEPVDTRL</sequence>
<dbReference type="InterPro" id="IPR027417">
    <property type="entry name" value="P-loop_NTPase"/>
</dbReference>
<dbReference type="InterPro" id="IPR024028">
    <property type="entry name" value="PNKP_bac"/>
</dbReference>
<dbReference type="CDD" id="cd07423">
    <property type="entry name" value="MPP_Prp_like"/>
    <property type="match status" value="1"/>
</dbReference>
<accession>A0A846WKU7</accession>
<keyword evidence="3" id="KW-0808">Transferase</keyword>
<dbReference type="Gene3D" id="3.30.470.30">
    <property type="entry name" value="DNA ligase/mRNA capping enzyme"/>
    <property type="match status" value="2"/>
</dbReference>
<reference evidence="3 4" key="1">
    <citation type="submission" date="2020-04" db="EMBL/GenBank/DDBJ databases">
        <title>MicrobeNet Type strains.</title>
        <authorList>
            <person name="Nicholson A.C."/>
        </authorList>
    </citation>
    <scope>NUCLEOTIDE SEQUENCE [LARGE SCALE GENOMIC DNA]</scope>
    <source>
        <strain evidence="3 4">ATCC BAA-14</strain>
    </source>
</reference>
<name>A0A846WKU7_9ACTN</name>
<dbReference type="AlphaFoldDB" id="A0A846WKU7"/>
<evidence type="ECO:0000259" key="1">
    <source>
        <dbReference type="Pfam" id="PF00149"/>
    </source>
</evidence>
<proteinExistence type="predicted"/>
<dbReference type="SUPFAM" id="SSF56300">
    <property type="entry name" value="Metallo-dependent phosphatases"/>
    <property type="match status" value="1"/>
</dbReference>
<dbReference type="PANTHER" id="PTHR42850">
    <property type="entry name" value="METALLOPHOSPHOESTERASE"/>
    <property type="match status" value="1"/>
</dbReference>
<dbReference type="Gene3D" id="3.60.21.10">
    <property type="match status" value="1"/>
</dbReference>
<dbReference type="PANTHER" id="PTHR42850:SF7">
    <property type="entry name" value="BIS(5'-NUCLEOSYL)-TETRAPHOSPHATASE PRPE [ASYMMETRICAL]"/>
    <property type="match status" value="1"/>
</dbReference>
<dbReference type="EMBL" id="JAAXPC010000006">
    <property type="protein sequence ID" value="NKY02304.1"/>
    <property type="molecule type" value="Genomic_DNA"/>
</dbReference>
<dbReference type="SUPFAM" id="SSF52540">
    <property type="entry name" value="P-loop containing nucleoside triphosphate hydrolases"/>
    <property type="match status" value="1"/>
</dbReference>
<dbReference type="NCBIfam" id="TIGR04075">
    <property type="entry name" value="bacter_Pnkp"/>
    <property type="match status" value="1"/>
</dbReference>
<feature type="domain" description="Polynucleotide kinase-phosphatase ligase" evidence="2">
    <location>
        <begin position="476"/>
        <end position="852"/>
    </location>
</feature>
<protein>
    <submittedName>
        <fullName evidence="3">Polynucleotide kinase-phosphatase</fullName>
    </submittedName>
</protein>
<dbReference type="InterPro" id="IPR032380">
    <property type="entry name" value="PNKP_ligase_dom"/>
</dbReference>
<dbReference type="Gene3D" id="3.40.50.300">
    <property type="entry name" value="P-loop containing nucleotide triphosphate hydrolases"/>
    <property type="match status" value="1"/>
</dbReference>
<dbReference type="Pfam" id="PF16542">
    <property type="entry name" value="PNKP_ligase"/>
    <property type="match status" value="1"/>
</dbReference>
<dbReference type="RefSeq" id="WP_006370323.1">
    <property type="nucleotide sequence ID" value="NZ_JAAXPC010000006.1"/>
</dbReference>
<dbReference type="Pfam" id="PF13671">
    <property type="entry name" value="AAA_33"/>
    <property type="match status" value="1"/>
</dbReference>
<evidence type="ECO:0000259" key="2">
    <source>
        <dbReference type="Pfam" id="PF16542"/>
    </source>
</evidence>
<gene>
    <name evidence="3" type="ORF">HGA05_12015</name>
</gene>
<organism evidence="3 4">
    <name type="scientific">Gordonia polyisoprenivorans</name>
    <dbReference type="NCBI Taxonomy" id="84595"/>
    <lineage>
        <taxon>Bacteria</taxon>
        <taxon>Bacillati</taxon>
        <taxon>Actinomycetota</taxon>
        <taxon>Actinomycetes</taxon>
        <taxon>Mycobacteriales</taxon>
        <taxon>Gordoniaceae</taxon>
        <taxon>Gordonia</taxon>
    </lineage>
</organism>
<dbReference type="Pfam" id="PF00149">
    <property type="entry name" value="Metallophos"/>
    <property type="match status" value="1"/>
</dbReference>
<dbReference type="GO" id="GO:0005737">
    <property type="term" value="C:cytoplasm"/>
    <property type="evidence" value="ECO:0007669"/>
    <property type="project" value="TreeGrafter"/>
</dbReference>
<feature type="domain" description="Calcineurin-like phosphoesterase" evidence="1">
    <location>
        <begin position="179"/>
        <end position="386"/>
    </location>
</feature>
<dbReference type="InterPro" id="IPR050126">
    <property type="entry name" value="Ap4A_hydrolase"/>
</dbReference>
<dbReference type="InterPro" id="IPR041780">
    <property type="entry name" value="MPP_PrpE-like"/>
</dbReference>
<dbReference type="Proteomes" id="UP000563898">
    <property type="component" value="Unassembled WGS sequence"/>
</dbReference>
<dbReference type="SUPFAM" id="SSF56091">
    <property type="entry name" value="DNA ligase/mRNA capping enzyme, catalytic domain"/>
    <property type="match status" value="1"/>
</dbReference>
<dbReference type="GO" id="GO:0016301">
    <property type="term" value="F:kinase activity"/>
    <property type="evidence" value="ECO:0007669"/>
    <property type="project" value="UniProtKB-KW"/>
</dbReference>
<dbReference type="InterPro" id="IPR029052">
    <property type="entry name" value="Metallo-depent_PP-like"/>
</dbReference>
<dbReference type="GO" id="GO:0016791">
    <property type="term" value="F:phosphatase activity"/>
    <property type="evidence" value="ECO:0007669"/>
    <property type="project" value="TreeGrafter"/>
</dbReference>
<keyword evidence="3" id="KW-0418">Kinase</keyword>
<evidence type="ECO:0000313" key="4">
    <source>
        <dbReference type="Proteomes" id="UP000563898"/>
    </source>
</evidence>